<keyword evidence="4" id="KW-1185">Reference proteome</keyword>
<dbReference type="Proteomes" id="UP000014760">
    <property type="component" value="Unassembled WGS sequence"/>
</dbReference>
<reference evidence="4" key="1">
    <citation type="submission" date="2012-12" db="EMBL/GenBank/DDBJ databases">
        <authorList>
            <person name="Hellsten U."/>
            <person name="Grimwood J."/>
            <person name="Chapman J.A."/>
            <person name="Shapiro H."/>
            <person name="Aerts A."/>
            <person name="Otillar R.P."/>
            <person name="Terry A.Y."/>
            <person name="Boore J.L."/>
            <person name="Simakov O."/>
            <person name="Marletaz F."/>
            <person name="Cho S.-J."/>
            <person name="Edsinger-Gonzales E."/>
            <person name="Havlak P."/>
            <person name="Kuo D.-H."/>
            <person name="Larsson T."/>
            <person name="Lv J."/>
            <person name="Arendt D."/>
            <person name="Savage R."/>
            <person name="Osoegawa K."/>
            <person name="de Jong P."/>
            <person name="Lindberg D.R."/>
            <person name="Seaver E.C."/>
            <person name="Weisblat D.A."/>
            <person name="Putnam N.H."/>
            <person name="Grigoriev I.V."/>
            <person name="Rokhsar D.S."/>
        </authorList>
    </citation>
    <scope>NUCLEOTIDE SEQUENCE</scope>
    <source>
        <strain evidence="4">I ESC-2004</strain>
    </source>
</reference>
<organism evidence="2">
    <name type="scientific">Capitella teleta</name>
    <name type="common">Polychaete worm</name>
    <dbReference type="NCBI Taxonomy" id="283909"/>
    <lineage>
        <taxon>Eukaryota</taxon>
        <taxon>Metazoa</taxon>
        <taxon>Spiralia</taxon>
        <taxon>Lophotrochozoa</taxon>
        <taxon>Annelida</taxon>
        <taxon>Polychaeta</taxon>
        <taxon>Sedentaria</taxon>
        <taxon>Scolecida</taxon>
        <taxon>Capitellidae</taxon>
        <taxon>Capitella</taxon>
    </lineage>
</organism>
<dbReference type="EnsemblMetazoa" id="CapteT197773">
    <property type="protein sequence ID" value="CapteP197773"/>
    <property type="gene ID" value="CapteG197773"/>
</dbReference>
<gene>
    <name evidence="2" type="ORF">CAPTEDRAFT_197773</name>
</gene>
<protein>
    <submittedName>
        <fullName evidence="2 3">Uncharacterized protein</fullName>
    </submittedName>
</protein>
<reference evidence="2 4" key="2">
    <citation type="journal article" date="2013" name="Nature">
        <title>Insights into bilaterian evolution from three spiralian genomes.</title>
        <authorList>
            <person name="Simakov O."/>
            <person name="Marletaz F."/>
            <person name="Cho S.J."/>
            <person name="Edsinger-Gonzales E."/>
            <person name="Havlak P."/>
            <person name="Hellsten U."/>
            <person name="Kuo D.H."/>
            <person name="Larsson T."/>
            <person name="Lv J."/>
            <person name="Arendt D."/>
            <person name="Savage R."/>
            <person name="Osoegawa K."/>
            <person name="de Jong P."/>
            <person name="Grimwood J."/>
            <person name="Chapman J.A."/>
            <person name="Shapiro H."/>
            <person name="Aerts A."/>
            <person name="Otillar R.P."/>
            <person name="Terry A.Y."/>
            <person name="Boore J.L."/>
            <person name="Grigoriev I.V."/>
            <person name="Lindberg D.R."/>
            <person name="Seaver E.C."/>
            <person name="Weisblat D.A."/>
            <person name="Putnam N.H."/>
            <person name="Rokhsar D.S."/>
        </authorList>
    </citation>
    <scope>NUCLEOTIDE SEQUENCE</scope>
    <source>
        <strain evidence="2 4">I ESC-2004</strain>
    </source>
</reference>
<dbReference type="HOGENOM" id="CLU_2111193_0_0_1"/>
<keyword evidence="1" id="KW-0732">Signal</keyword>
<sequence length="121" mass="13279">MQKMIVSLLFVVVLLPGIKAKFRPYCFDHDCVNACVKAPNLAAYGVVEDYNCREACIEPKGCKGLASSDRADQEGTKTVCLETDCFYGCVNAIVARYEITAEDHPDTCGQENSCIRRGACE</sequence>
<proteinExistence type="predicted"/>
<accession>R7TKH8</accession>
<feature type="chain" id="PRO_5008787093" evidence="1">
    <location>
        <begin position="21"/>
        <end position="121"/>
    </location>
</feature>
<dbReference type="EMBL" id="AMQN01002552">
    <property type="status" value="NOT_ANNOTATED_CDS"/>
    <property type="molecule type" value="Genomic_DNA"/>
</dbReference>
<evidence type="ECO:0000313" key="3">
    <source>
        <dbReference type="EnsemblMetazoa" id="CapteP197773"/>
    </source>
</evidence>
<dbReference type="AlphaFoldDB" id="R7TKH8"/>
<evidence type="ECO:0000256" key="1">
    <source>
        <dbReference type="SAM" id="SignalP"/>
    </source>
</evidence>
<name>R7TKH8_CAPTE</name>
<feature type="signal peptide" evidence="1">
    <location>
        <begin position="1"/>
        <end position="20"/>
    </location>
</feature>
<evidence type="ECO:0000313" key="4">
    <source>
        <dbReference type="Proteomes" id="UP000014760"/>
    </source>
</evidence>
<evidence type="ECO:0000313" key="2">
    <source>
        <dbReference type="EMBL" id="ELT94002.1"/>
    </source>
</evidence>
<reference evidence="3" key="3">
    <citation type="submission" date="2015-06" db="UniProtKB">
        <authorList>
            <consortium name="EnsemblMetazoa"/>
        </authorList>
    </citation>
    <scope>IDENTIFICATION</scope>
</reference>
<dbReference type="EMBL" id="KB309538">
    <property type="protein sequence ID" value="ELT94002.1"/>
    <property type="molecule type" value="Genomic_DNA"/>
</dbReference>